<dbReference type="SUPFAM" id="SSF144091">
    <property type="entry name" value="Rhomboid-like"/>
    <property type="match status" value="1"/>
</dbReference>
<feature type="transmembrane region" description="Helical" evidence="8">
    <location>
        <begin position="109"/>
        <end position="125"/>
    </location>
</feature>
<evidence type="ECO:0000313" key="12">
    <source>
        <dbReference type="Proteomes" id="UP000830542"/>
    </source>
</evidence>
<gene>
    <name evidence="10" type="ORF">GCM10008985_25170</name>
    <name evidence="11" type="ORF">MUK72_04190</name>
</gene>
<reference evidence="10" key="3">
    <citation type="submission" date="2023-12" db="EMBL/GenBank/DDBJ databases">
        <authorList>
            <person name="Sun Q."/>
            <person name="Inoue M."/>
        </authorList>
    </citation>
    <scope>NUCLEOTIDE SEQUENCE</scope>
    <source>
        <strain evidence="10">JCM 12289</strain>
    </source>
</reference>
<dbReference type="GO" id="GO:0016020">
    <property type="term" value="C:membrane"/>
    <property type="evidence" value="ECO:0007669"/>
    <property type="project" value="UniProtKB-SubCell"/>
</dbReference>
<dbReference type="GeneID" id="71761020"/>
<evidence type="ECO:0000256" key="7">
    <source>
        <dbReference type="ARBA" id="ARBA00023136"/>
    </source>
</evidence>
<keyword evidence="3 11" id="KW-0645">Protease</keyword>
<dbReference type="KEGG" id="hdo:MUK72_04190"/>
<feature type="transmembrane region" description="Helical" evidence="8">
    <location>
        <begin position="145"/>
        <end position="161"/>
    </location>
</feature>
<evidence type="ECO:0000256" key="3">
    <source>
        <dbReference type="ARBA" id="ARBA00022670"/>
    </source>
</evidence>
<feature type="domain" description="Peptidase S54 rhomboid" evidence="9">
    <location>
        <begin position="46"/>
        <end position="182"/>
    </location>
</feature>
<evidence type="ECO:0000256" key="6">
    <source>
        <dbReference type="ARBA" id="ARBA00022989"/>
    </source>
</evidence>
<organism evidence="10 13">
    <name type="scientific">Halococcus dombrowskii</name>
    <dbReference type="NCBI Taxonomy" id="179637"/>
    <lineage>
        <taxon>Archaea</taxon>
        <taxon>Methanobacteriati</taxon>
        <taxon>Methanobacteriota</taxon>
        <taxon>Stenosarchaea group</taxon>
        <taxon>Halobacteria</taxon>
        <taxon>Halobacteriales</taxon>
        <taxon>Halococcaceae</taxon>
        <taxon>Halococcus</taxon>
    </lineage>
</organism>
<keyword evidence="7 8" id="KW-0472">Membrane</keyword>
<evidence type="ECO:0000313" key="11">
    <source>
        <dbReference type="EMBL" id="UOO95912.1"/>
    </source>
</evidence>
<evidence type="ECO:0000259" key="9">
    <source>
        <dbReference type="Pfam" id="PF01694"/>
    </source>
</evidence>
<sequence>MARLGGSPTVQTLAVMAVVFLGQQVAGLIGAMGFFFVLGPTVPLRPWTLLTSIYAHGSLPHLLGNAAMLVLVGLIVESFTSTARYHAFFITTGALSGLAQITLLPGSRVLGASGAIFAFLGYLVAANPVSSSVLDVLRLRRRTQLVLFALLAVVVTLLTGAPGVALVAHFTGFLLGLLAGRLGVLGTSRRRGQTQHTSGPPG</sequence>
<dbReference type="AlphaFoldDB" id="A0AAV3SIF2"/>
<dbReference type="RefSeq" id="WP_244704212.1">
    <property type="nucleotide sequence ID" value="NZ_BAAADN010000039.1"/>
</dbReference>
<dbReference type="GO" id="GO:0006508">
    <property type="term" value="P:proteolysis"/>
    <property type="evidence" value="ECO:0007669"/>
    <property type="project" value="UniProtKB-KW"/>
</dbReference>
<reference evidence="10" key="1">
    <citation type="journal article" date="2014" name="Int. J. Syst. Evol. Microbiol.">
        <title>Complete genome sequence of Corynebacterium casei LMG S-19264T (=DSM 44701T), isolated from a smear-ripened cheese.</title>
        <authorList>
            <consortium name="US DOE Joint Genome Institute (JGI-PGF)"/>
            <person name="Walter F."/>
            <person name="Albersmeier A."/>
            <person name="Kalinowski J."/>
            <person name="Ruckert C."/>
        </authorList>
    </citation>
    <scope>NUCLEOTIDE SEQUENCE</scope>
    <source>
        <strain evidence="10">JCM 12289</strain>
    </source>
</reference>
<comment type="similarity">
    <text evidence="2">Belongs to the peptidase S54 family.</text>
</comment>
<protein>
    <submittedName>
        <fullName evidence="11">Rhomboid family intramembrane serine protease</fullName>
    </submittedName>
</protein>
<comment type="subcellular location">
    <subcellularLocation>
        <location evidence="1">Membrane</location>
        <topology evidence="1">Multi-pass membrane protein</topology>
    </subcellularLocation>
</comment>
<evidence type="ECO:0000256" key="1">
    <source>
        <dbReference type="ARBA" id="ARBA00004141"/>
    </source>
</evidence>
<evidence type="ECO:0000256" key="4">
    <source>
        <dbReference type="ARBA" id="ARBA00022692"/>
    </source>
</evidence>
<feature type="transmembrane region" description="Helical" evidence="8">
    <location>
        <begin position="12"/>
        <end position="38"/>
    </location>
</feature>
<feature type="transmembrane region" description="Helical" evidence="8">
    <location>
        <begin position="58"/>
        <end position="76"/>
    </location>
</feature>
<keyword evidence="4 8" id="KW-0812">Transmembrane</keyword>
<name>A0AAV3SIF2_HALDO</name>
<dbReference type="Proteomes" id="UP000830542">
    <property type="component" value="Chromosome"/>
</dbReference>
<feature type="transmembrane region" description="Helical" evidence="8">
    <location>
        <begin position="167"/>
        <end position="184"/>
    </location>
</feature>
<dbReference type="InterPro" id="IPR022764">
    <property type="entry name" value="Peptidase_S54_rhomboid_dom"/>
</dbReference>
<dbReference type="EMBL" id="CP095005">
    <property type="protein sequence ID" value="UOO95912.1"/>
    <property type="molecule type" value="Genomic_DNA"/>
</dbReference>
<evidence type="ECO:0000256" key="8">
    <source>
        <dbReference type="SAM" id="Phobius"/>
    </source>
</evidence>
<keyword evidence="12" id="KW-1185">Reference proteome</keyword>
<proteinExistence type="inferred from homology"/>
<dbReference type="InterPro" id="IPR035952">
    <property type="entry name" value="Rhomboid-like_sf"/>
</dbReference>
<dbReference type="EMBL" id="BAAADN010000039">
    <property type="protein sequence ID" value="GAA0467173.1"/>
    <property type="molecule type" value="Genomic_DNA"/>
</dbReference>
<evidence type="ECO:0000256" key="5">
    <source>
        <dbReference type="ARBA" id="ARBA00022801"/>
    </source>
</evidence>
<evidence type="ECO:0000313" key="10">
    <source>
        <dbReference type="EMBL" id="GAA0467173.1"/>
    </source>
</evidence>
<feature type="transmembrane region" description="Helical" evidence="8">
    <location>
        <begin position="83"/>
        <end position="103"/>
    </location>
</feature>
<accession>A0AAV3SIF2</accession>
<dbReference type="PANTHER" id="PTHR43066">
    <property type="entry name" value="RHOMBOID-RELATED PROTEIN"/>
    <property type="match status" value="1"/>
</dbReference>
<reference evidence="11" key="2">
    <citation type="submission" date="2022-04" db="EMBL/GenBank/DDBJ databases">
        <title>Sequencing and genomic assembly of Halococcus dombrowskii.</title>
        <authorList>
            <person name="Lim S.W."/>
            <person name="MacLea K.S."/>
        </authorList>
    </citation>
    <scope>NUCLEOTIDE SEQUENCE</scope>
    <source>
        <strain evidence="11">H4</strain>
    </source>
</reference>
<dbReference type="GO" id="GO:0004252">
    <property type="term" value="F:serine-type endopeptidase activity"/>
    <property type="evidence" value="ECO:0007669"/>
    <property type="project" value="InterPro"/>
</dbReference>
<evidence type="ECO:0000256" key="2">
    <source>
        <dbReference type="ARBA" id="ARBA00009045"/>
    </source>
</evidence>
<keyword evidence="6 8" id="KW-1133">Transmembrane helix</keyword>
<dbReference type="Pfam" id="PF01694">
    <property type="entry name" value="Rhomboid"/>
    <property type="match status" value="1"/>
</dbReference>
<keyword evidence="5" id="KW-0378">Hydrolase</keyword>
<dbReference type="Gene3D" id="1.20.1540.10">
    <property type="entry name" value="Rhomboid-like"/>
    <property type="match status" value="1"/>
</dbReference>
<dbReference type="Proteomes" id="UP001500962">
    <property type="component" value="Unassembled WGS sequence"/>
</dbReference>
<evidence type="ECO:0000313" key="13">
    <source>
        <dbReference type="Proteomes" id="UP001500962"/>
    </source>
</evidence>
<dbReference type="PANTHER" id="PTHR43066:SF1">
    <property type="entry name" value="RHOMBOID PROTEIN 2"/>
    <property type="match status" value="1"/>
</dbReference>